<sequence length="110" mass="12632">MINDPCYPMVFYDVVGHDEWGYPTTRCNPEHSKMVRKSINNQVLNFIFEPGNLKKQPELLTDSHGRLKTIADDVERVVDEPFEVIQIDDEGNDLDSNVEISVITTKKPKL</sequence>
<evidence type="ECO:0000313" key="2">
    <source>
        <dbReference type="WBParaSite" id="JU765_v2.g15727.t1"/>
    </source>
</evidence>
<dbReference type="WBParaSite" id="JU765_v2.g15727.t1">
    <property type="protein sequence ID" value="JU765_v2.g15727.t1"/>
    <property type="gene ID" value="JU765_v2.g15727"/>
</dbReference>
<protein>
    <submittedName>
        <fullName evidence="2">Uncharacterized protein</fullName>
    </submittedName>
</protein>
<evidence type="ECO:0000313" key="1">
    <source>
        <dbReference type="Proteomes" id="UP000887576"/>
    </source>
</evidence>
<accession>A0AC34QFC8</accession>
<organism evidence="1 2">
    <name type="scientific">Panagrolaimus sp. JU765</name>
    <dbReference type="NCBI Taxonomy" id="591449"/>
    <lineage>
        <taxon>Eukaryota</taxon>
        <taxon>Metazoa</taxon>
        <taxon>Ecdysozoa</taxon>
        <taxon>Nematoda</taxon>
        <taxon>Chromadorea</taxon>
        <taxon>Rhabditida</taxon>
        <taxon>Tylenchina</taxon>
        <taxon>Panagrolaimomorpha</taxon>
        <taxon>Panagrolaimoidea</taxon>
        <taxon>Panagrolaimidae</taxon>
        <taxon>Panagrolaimus</taxon>
    </lineage>
</organism>
<reference evidence="2" key="1">
    <citation type="submission" date="2022-11" db="UniProtKB">
        <authorList>
            <consortium name="WormBaseParasite"/>
        </authorList>
    </citation>
    <scope>IDENTIFICATION</scope>
</reference>
<name>A0AC34QFC8_9BILA</name>
<dbReference type="Proteomes" id="UP000887576">
    <property type="component" value="Unplaced"/>
</dbReference>
<proteinExistence type="predicted"/>